<feature type="compositionally biased region" description="Low complexity" evidence="7">
    <location>
        <begin position="36"/>
        <end position="50"/>
    </location>
</feature>
<dbReference type="Proteomes" id="UP000752696">
    <property type="component" value="Unassembled WGS sequence"/>
</dbReference>
<dbReference type="FunFam" id="3.30.420.10:FF:000019">
    <property type="entry name" value="RNA exonuclease NEF-sp"/>
    <property type="match status" value="1"/>
</dbReference>
<keyword evidence="5" id="KW-0269">Exonuclease</keyword>
<dbReference type="CDD" id="cd06145">
    <property type="entry name" value="REX1_like"/>
    <property type="match status" value="1"/>
</dbReference>
<evidence type="ECO:0000259" key="8">
    <source>
        <dbReference type="SMART" id="SM00479"/>
    </source>
</evidence>
<dbReference type="OrthoDB" id="206335at2759"/>
<dbReference type="AlphaFoldDB" id="A0A6V7H8I7"/>
<dbReference type="GO" id="GO:0005634">
    <property type="term" value="C:nucleus"/>
    <property type="evidence" value="ECO:0007669"/>
    <property type="project" value="UniProtKB-SubCell"/>
</dbReference>
<evidence type="ECO:0000313" key="9">
    <source>
        <dbReference type="EMBL" id="CAD1475827.1"/>
    </source>
</evidence>
<keyword evidence="4" id="KW-0378">Hydrolase</keyword>
<name>A0A6V7H8I7_9HYME</name>
<evidence type="ECO:0000256" key="5">
    <source>
        <dbReference type="ARBA" id="ARBA00022839"/>
    </source>
</evidence>
<comment type="similarity">
    <text evidence="2">Belongs to the REXO1/REXO3 family.</text>
</comment>
<feature type="region of interest" description="Disordered" evidence="7">
    <location>
        <begin position="224"/>
        <end position="269"/>
    </location>
</feature>
<evidence type="ECO:0000256" key="1">
    <source>
        <dbReference type="ARBA" id="ARBA00004123"/>
    </source>
</evidence>
<dbReference type="PANTHER" id="PTHR12801">
    <property type="entry name" value="RNA EXONUCLEASE REXO1 / RECO3 FAMILY MEMBER-RELATED"/>
    <property type="match status" value="1"/>
</dbReference>
<dbReference type="InterPro" id="IPR047021">
    <property type="entry name" value="REXO1/3/4-like"/>
</dbReference>
<keyword evidence="6" id="KW-0539">Nucleus</keyword>
<keyword evidence="10" id="KW-1185">Reference proteome</keyword>
<evidence type="ECO:0000313" key="10">
    <source>
        <dbReference type="Proteomes" id="UP000752696"/>
    </source>
</evidence>
<dbReference type="SUPFAM" id="SSF53098">
    <property type="entry name" value="Ribonuclease H-like"/>
    <property type="match status" value="1"/>
</dbReference>
<dbReference type="InterPro" id="IPR034922">
    <property type="entry name" value="REX1-like_exo"/>
</dbReference>
<proteinExistence type="inferred from homology"/>
<feature type="domain" description="Exonuclease" evidence="8">
    <location>
        <begin position="383"/>
        <end position="541"/>
    </location>
</feature>
<dbReference type="InterPro" id="IPR012337">
    <property type="entry name" value="RNaseH-like_sf"/>
</dbReference>
<keyword evidence="3" id="KW-0540">Nuclease</keyword>
<dbReference type="GO" id="GO:0003676">
    <property type="term" value="F:nucleic acid binding"/>
    <property type="evidence" value="ECO:0007669"/>
    <property type="project" value="InterPro"/>
</dbReference>
<dbReference type="EMBL" id="CAJDYZ010008795">
    <property type="protein sequence ID" value="CAD1475827.1"/>
    <property type="molecule type" value="Genomic_DNA"/>
</dbReference>
<reference evidence="9" key="1">
    <citation type="submission" date="2020-07" db="EMBL/GenBank/DDBJ databases">
        <authorList>
            <person name="Nazaruddin N."/>
        </authorList>
    </citation>
    <scope>NUCLEOTIDE SEQUENCE</scope>
</reference>
<evidence type="ECO:0000256" key="4">
    <source>
        <dbReference type="ARBA" id="ARBA00022801"/>
    </source>
</evidence>
<evidence type="ECO:0000256" key="7">
    <source>
        <dbReference type="SAM" id="MobiDB-lite"/>
    </source>
</evidence>
<dbReference type="GO" id="GO:0004527">
    <property type="term" value="F:exonuclease activity"/>
    <property type="evidence" value="ECO:0007669"/>
    <property type="project" value="UniProtKB-KW"/>
</dbReference>
<feature type="region of interest" description="Disordered" evidence="7">
    <location>
        <begin position="1"/>
        <end position="95"/>
    </location>
</feature>
<feature type="compositionally biased region" description="Basic residues" evidence="7">
    <location>
        <begin position="58"/>
        <end position="68"/>
    </location>
</feature>
<feature type="compositionally biased region" description="Low complexity" evidence="7">
    <location>
        <begin position="237"/>
        <end position="246"/>
    </location>
</feature>
<evidence type="ECO:0000256" key="3">
    <source>
        <dbReference type="ARBA" id="ARBA00022722"/>
    </source>
</evidence>
<comment type="subcellular location">
    <subcellularLocation>
        <location evidence="1">Nucleus</location>
    </subcellularLocation>
</comment>
<dbReference type="Gene3D" id="3.30.420.10">
    <property type="entry name" value="Ribonuclease H-like superfamily/Ribonuclease H"/>
    <property type="match status" value="1"/>
</dbReference>
<gene>
    <name evidence="9" type="ORF">MHI_LOCUS596374</name>
</gene>
<dbReference type="InterPro" id="IPR013520">
    <property type="entry name" value="Ribonucl_H"/>
</dbReference>
<evidence type="ECO:0000256" key="2">
    <source>
        <dbReference type="ARBA" id="ARBA00006357"/>
    </source>
</evidence>
<accession>A0A6V7H8I7</accession>
<feature type="compositionally biased region" description="Basic and acidic residues" evidence="7">
    <location>
        <begin position="69"/>
        <end position="95"/>
    </location>
</feature>
<organism evidence="9 10">
    <name type="scientific">Heterotrigona itama</name>
    <dbReference type="NCBI Taxonomy" id="395501"/>
    <lineage>
        <taxon>Eukaryota</taxon>
        <taxon>Metazoa</taxon>
        <taxon>Ecdysozoa</taxon>
        <taxon>Arthropoda</taxon>
        <taxon>Hexapoda</taxon>
        <taxon>Insecta</taxon>
        <taxon>Pterygota</taxon>
        <taxon>Neoptera</taxon>
        <taxon>Endopterygota</taxon>
        <taxon>Hymenoptera</taxon>
        <taxon>Apocrita</taxon>
        <taxon>Aculeata</taxon>
        <taxon>Apoidea</taxon>
        <taxon>Anthophila</taxon>
        <taxon>Apidae</taxon>
        <taxon>Heterotrigona</taxon>
    </lineage>
</organism>
<dbReference type="InterPro" id="IPR036397">
    <property type="entry name" value="RNaseH_sf"/>
</dbReference>
<comment type="caution">
    <text evidence="9">The sequence shown here is derived from an EMBL/GenBank/DDBJ whole genome shotgun (WGS) entry which is preliminary data.</text>
</comment>
<dbReference type="PANTHER" id="PTHR12801:SF115">
    <property type="entry name" value="FI18136P1-RELATED"/>
    <property type="match status" value="1"/>
</dbReference>
<feature type="compositionally biased region" description="Polar residues" evidence="7">
    <location>
        <begin position="21"/>
        <end position="35"/>
    </location>
</feature>
<protein>
    <recommendedName>
        <fullName evidence="8">Exonuclease domain-containing protein</fullName>
    </recommendedName>
</protein>
<evidence type="ECO:0000256" key="6">
    <source>
        <dbReference type="ARBA" id="ARBA00023242"/>
    </source>
</evidence>
<sequence>MLQPGKQYECKRNQALAKATPSGSKSCTISSPTTMSVAAQSRSPSLSSQSTKEDRASLSRRQRKNRTKNPREQRREPHDEGQQRQHQQHDRRDHAAESNIWQLRMQSESYQVPSNLHYEHVNNVNVMASAVAASSSSLSSSSSSGGFLSELRKELWLLSDADLASILRSYTLTWEHLARLGYPMECSYYPGSVMIINHFPLKKHRQTTRQHYHLDANAREFVPGGGNSVATAESEADSGNSSGSSDLEQESCSDSDKSSDNGESTCSSDFACQSRRSSATELVNNIVERKCARCEKLYYVNLENGSYLSEEECTYHWGKLRNEGANYMQNRVWDCCRGEYGEPGCTTAKKHVWTGLTPGFNGPYNGYVRTKVSRIVPEDGNYGIYALDCEMCFTQRGLDLVKITVVDMGGNVVYDTLVKPYDQVIDYNTKFSGITADDLANVTKTLRDVQRDLTSFIHAETILVGHALENDLRALRMLHTTVVDTCVVYPHYLGYPFRSSLKTLARVLLRKDIQQTPQHDSVEDARTVVDLILKKVQYHITEDHSTGYYKNDIAW</sequence>
<dbReference type="Pfam" id="PF00929">
    <property type="entry name" value="RNase_T"/>
    <property type="match status" value="1"/>
</dbReference>
<dbReference type="SMART" id="SM00479">
    <property type="entry name" value="EXOIII"/>
    <property type="match status" value="1"/>
</dbReference>